<dbReference type="PROSITE" id="PS50211">
    <property type="entry name" value="DENN"/>
    <property type="match status" value="1"/>
</dbReference>
<comment type="similarity">
    <text evidence="1">Belongs to the DENND6 family.</text>
</comment>
<dbReference type="AlphaFoldDB" id="A0A6A6H576"/>
<name>A0A6A6H576_VIRVR</name>
<evidence type="ECO:0000313" key="4">
    <source>
        <dbReference type="EMBL" id="KAF2233067.1"/>
    </source>
</evidence>
<dbReference type="InterPro" id="IPR024224">
    <property type="entry name" value="DENND6"/>
</dbReference>
<gene>
    <name evidence="4" type="ORF">EV356DRAFT_534156</name>
</gene>
<evidence type="ECO:0000256" key="1">
    <source>
        <dbReference type="ARBA" id="ARBA00007159"/>
    </source>
</evidence>
<dbReference type="PANTHER" id="PTHR13677:SF0">
    <property type="entry name" value="LD41638P"/>
    <property type="match status" value="1"/>
</dbReference>
<proteinExistence type="inferred from homology"/>
<feature type="compositionally biased region" description="Basic and acidic residues" evidence="2">
    <location>
        <begin position="347"/>
        <end position="359"/>
    </location>
</feature>
<organism evidence="4 5">
    <name type="scientific">Viridothelium virens</name>
    <name type="common">Speckled blister lichen</name>
    <name type="synonym">Trypethelium virens</name>
    <dbReference type="NCBI Taxonomy" id="1048519"/>
    <lineage>
        <taxon>Eukaryota</taxon>
        <taxon>Fungi</taxon>
        <taxon>Dikarya</taxon>
        <taxon>Ascomycota</taxon>
        <taxon>Pezizomycotina</taxon>
        <taxon>Dothideomycetes</taxon>
        <taxon>Dothideomycetes incertae sedis</taxon>
        <taxon>Trypetheliales</taxon>
        <taxon>Trypetheliaceae</taxon>
        <taxon>Viridothelium</taxon>
    </lineage>
</organism>
<feature type="domain" description="UDENN" evidence="3">
    <location>
        <begin position="33"/>
        <end position="487"/>
    </location>
</feature>
<evidence type="ECO:0000259" key="3">
    <source>
        <dbReference type="PROSITE" id="PS50211"/>
    </source>
</evidence>
<accession>A0A6A6H576</accession>
<protein>
    <recommendedName>
        <fullName evidence="3">UDENN domain-containing protein</fullName>
    </recommendedName>
</protein>
<dbReference type="GO" id="GO:0055037">
    <property type="term" value="C:recycling endosome"/>
    <property type="evidence" value="ECO:0007669"/>
    <property type="project" value="TreeGrafter"/>
</dbReference>
<evidence type="ECO:0000256" key="2">
    <source>
        <dbReference type="SAM" id="MobiDB-lite"/>
    </source>
</evidence>
<evidence type="ECO:0000313" key="5">
    <source>
        <dbReference type="Proteomes" id="UP000800092"/>
    </source>
</evidence>
<reference evidence="4" key="1">
    <citation type="journal article" date="2020" name="Stud. Mycol.">
        <title>101 Dothideomycetes genomes: a test case for predicting lifestyles and emergence of pathogens.</title>
        <authorList>
            <person name="Haridas S."/>
            <person name="Albert R."/>
            <person name="Binder M."/>
            <person name="Bloem J."/>
            <person name="Labutti K."/>
            <person name="Salamov A."/>
            <person name="Andreopoulos B."/>
            <person name="Baker S."/>
            <person name="Barry K."/>
            <person name="Bills G."/>
            <person name="Bluhm B."/>
            <person name="Cannon C."/>
            <person name="Castanera R."/>
            <person name="Culley D."/>
            <person name="Daum C."/>
            <person name="Ezra D."/>
            <person name="Gonzalez J."/>
            <person name="Henrissat B."/>
            <person name="Kuo A."/>
            <person name="Liang C."/>
            <person name="Lipzen A."/>
            <person name="Lutzoni F."/>
            <person name="Magnuson J."/>
            <person name="Mondo S."/>
            <person name="Nolan M."/>
            <person name="Ohm R."/>
            <person name="Pangilinan J."/>
            <person name="Park H.-J."/>
            <person name="Ramirez L."/>
            <person name="Alfaro M."/>
            <person name="Sun H."/>
            <person name="Tritt A."/>
            <person name="Yoshinaga Y."/>
            <person name="Zwiers L.-H."/>
            <person name="Turgeon B."/>
            <person name="Goodwin S."/>
            <person name="Spatafora J."/>
            <person name="Crous P."/>
            <person name="Grigoriev I."/>
        </authorList>
    </citation>
    <scope>NUCLEOTIDE SEQUENCE</scope>
    <source>
        <strain evidence="4">Tuck. ex Michener</strain>
    </source>
</reference>
<dbReference type="InterPro" id="IPR037516">
    <property type="entry name" value="Tripartite_DENN"/>
</dbReference>
<dbReference type="PANTHER" id="PTHR13677">
    <property type="entry name" value="LD41638P"/>
    <property type="match status" value="1"/>
</dbReference>
<keyword evidence="5" id="KW-1185">Reference proteome</keyword>
<sequence length="503" mass="56843">MTSVSGAMGERHVERRGGYEYPFNLQRFRQWALAFVVCNFNVDIGPEIELVYPETHFSTSDLLAISFNSFPERQDSDTTADLGFHYTINNHSPDVQLQSPHPPYGSPSFLFASCVFRQEADRLSKRNYDQKTLIIVSHHEFPSFFLRIVRDITARDVISNPDALMAACGQIAQWQPPSMGKQTLPFLGSLLELHIAPHQSLPLQGLQILPAISEKLTTSPIYAYQPVASWEKIIRYLPSLWDLYKAFEKMLLSESVIVLAKNPQVCSEIISALVDLIRPIPYAGECRPYAIMQSEFFASNLEHGPNRSFVVGITNPFLLKRLMAQLDGAKPPYILYLREGRTPTPLKVDKDDHQKRSNDELPGSPVPLQHFKSYIKPDYSFLSSLELMMTNNDPSLSPTIRRHFTYIAAQFLAPFNRYFATLMSSVVTSPGGNLNYHNFSEADFMKNLAHHGSSVPFKGNSALARHRSRDTLYLAFCRSASFYSWLEMKLSLEKEASAGLLGS</sequence>
<dbReference type="OrthoDB" id="10265409at2759"/>
<dbReference type="Proteomes" id="UP000800092">
    <property type="component" value="Unassembled WGS sequence"/>
</dbReference>
<dbReference type="EMBL" id="ML991810">
    <property type="protein sequence ID" value="KAF2233067.1"/>
    <property type="molecule type" value="Genomic_DNA"/>
</dbReference>
<feature type="region of interest" description="Disordered" evidence="2">
    <location>
        <begin position="345"/>
        <end position="364"/>
    </location>
</feature>
<dbReference type="GO" id="GO:0005085">
    <property type="term" value="F:guanyl-nucleotide exchange factor activity"/>
    <property type="evidence" value="ECO:0007669"/>
    <property type="project" value="InterPro"/>
</dbReference>